<dbReference type="Proteomes" id="UP000246996">
    <property type="component" value="Chromosome"/>
</dbReference>
<dbReference type="RefSeq" id="WP_110107638.1">
    <property type="nucleotide sequence ID" value="NZ_CP027303.2"/>
</dbReference>
<dbReference type="InterPro" id="IPR021739">
    <property type="entry name" value="SaV-like"/>
</dbReference>
<sequence length="74" mass="8650">MQLYDLDNVNHPIHYTTGGIETYDYIAAKLTKEQLEGYLAGNIMKYISRYQHKNGVEDLKKARWYLEKLIALKG</sequence>
<dbReference type="AlphaFoldDB" id="A0A2Z3NAM2"/>
<organism evidence="1 2">
    <name type="scientific">Geobacillus thermoleovorans</name>
    <name type="common">Bacillus thermoleovorans</name>
    <dbReference type="NCBI Taxonomy" id="33941"/>
    <lineage>
        <taxon>Bacteria</taxon>
        <taxon>Bacillati</taxon>
        <taxon>Bacillota</taxon>
        <taxon>Bacilli</taxon>
        <taxon>Bacillales</taxon>
        <taxon>Anoxybacillaceae</taxon>
        <taxon>Geobacillus</taxon>
        <taxon>Geobacillus thermoleovorans group</taxon>
    </lineage>
</organism>
<evidence type="ECO:0000313" key="1">
    <source>
        <dbReference type="EMBL" id="AWO74953.1"/>
    </source>
</evidence>
<dbReference type="Pfam" id="PF11753">
    <property type="entry name" value="DUF3310"/>
    <property type="match status" value="1"/>
</dbReference>
<evidence type="ECO:0000313" key="2">
    <source>
        <dbReference type="Proteomes" id="UP000246996"/>
    </source>
</evidence>
<gene>
    <name evidence="1" type="ORF">C1N76_10920</name>
</gene>
<dbReference type="EMBL" id="CP027303">
    <property type="protein sequence ID" value="AWO74953.1"/>
    <property type="molecule type" value="Genomic_DNA"/>
</dbReference>
<proteinExistence type="predicted"/>
<name>A0A2Z3NAM2_GEOTH</name>
<reference evidence="2" key="1">
    <citation type="submission" date="2018-02" db="EMBL/GenBank/DDBJ databases">
        <title>The complete genome of bacterial strain SGAirxxxx.</title>
        <authorList>
            <person name="Schuster S.C."/>
        </authorList>
    </citation>
    <scope>NUCLEOTIDE SEQUENCE [LARGE SCALE GENOMIC DNA]</scope>
    <source>
        <strain evidence="2">SGAir0734</strain>
    </source>
</reference>
<protein>
    <submittedName>
        <fullName evidence="1">DUF3310 domain-containing protein</fullName>
    </submittedName>
</protein>
<accession>A0A2Z3NAM2</accession>